<dbReference type="Gene3D" id="1.10.357.10">
    <property type="entry name" value="Tetracycline Repressor, domain 2"/>
    <property type="match status" value="1"/>
</dbReference>
<organism evidence="6 7">
    <name type="scientific">Litchfieldella anticariensis (strain DSM 16096 / CECT 5854 / CIP 108499 / LMG 22089 / FP35)</name>
    <name type="common">Halomonas anticariensis</name>
    <dbReference type="NCBI Taxonomy" id="1121939"/>
    <lineage>
        <taxon>Bacteria</taxon>
        <taxon>Pseudomonadati</taxon>
        <taxon>Pseudomonadota</taxon>
        <taxon>Gammaproteobacteria</taxon>
        <taxon>Oceanospirillales</taxon>
        <taxon>Halomonadaceae</taxon>
        <taxon>Litchfieldella</taxon>
    </lineage>
</organism>
<dbReference type="SUPFAM" id="SSF46689">
    <property type="entry name" value="Homeodomain-like"/>
    <property type="match status" value="1"/>
</dbReference>
<evidence type="ECO:0000256" key="2">
    <source>
        <dbReference type="ARBA" id="ARBA00023125"/>
    </source>
</evidence>
<dbReference type="EMBL" id="ASTJ01000041">
    <property type="protein sequence ID" value="EPC00360.1"/>
    <property type="molecule type" value="Genomic_DNA"/>
</dbReference>
<dbReference type="GO" id="GO:0003677">
    <property type="term" value="F:DNA binding"/>
    <property type="evidence" value="ECO:0007669"/>
    <property type="project" value="UniProtKB-UniRule"/>
</dbReference>
<dbReference type="AlphaFoldDB" id="S2KES1"/>
<sequence>MTFDILQSPKPASRSTRDAIKYIVTEMLIRNGYRGTTMSKIANEAGTTTTNIFYHFQSKNGVIDEVVADYVEHTLKVHGAIWRDNSMTLEEKIYKVVEFNRSRYLRFNPSGESGNSWSLIARLRLETDVISTDSQHQLNYFSEALYSLVVEAIKSALANGELAEKIVPKEAAMVIAMVINSSAQFSTEKGSFKELEILVDVVSKMFFDAYGKR</sequence>
<feature type="domain" description="HTH tetR-type" evidence="5">
    <location>
        <begin position="14"/>
        <end position="74"/>
    </location>
</feature>
<evidence type="ECO:0000313" key="7">
    <source>
        <dbReference type="Proteomes" id="UP000014463"/>
    </source>
</evidence>
<evidence type="ECO:0000259" key="5">
    <source>
        <dbReference type="PROSITE" id="PS50977"/>
    </source>
</evidence>
<evidence type="ECO:0000256" key="4">
    <source>
        <dbReference type="PROSITE-ProRule" id="PRU00335"/>
    </source>
</evidence>
<comment type="caution">
    <text evidence="6">The sequence shown here is derived from an EMBL/GenBank/DDBJ whole genome shotgun (WGS) entry which is preliminary data.</text>
</comment>
<dbReference type="PANTHER" id="PTHR47506">
    <property type="entry name" value="TRANSCRIPTIONAL REGULATORY PROTEIN"/>
    <property type="match status" value="1"/>
</dbReference>
<evidence type="ECO:0000256" key="3">
    <source>
        <dbReference type="ARBA" id="ARBA00023163"/>
    </source>
</evidence>
<dbReference type="Pfam" id="PF00440">
    <property type="entry name" value="TetR_N"/>
    <property type="match status" value="1"/>
</dbReference>
<keyword evidence="1" id="KW-0805">Transcription regulation</keyword>
<dbReference type="InterPro" id="IPR001647">
    <property type="entry name" value="HTH_TetR"/>
</dbReference>
<proteinExistence type="predicted"/>
<accession>S2KES1</accession>
<dbReference type="eggNOG" id="COG1309">
    <property type="taxonomic scope" value="Bacteria"/>
</dbReference>
<evidence type="ECO:0000313" key="6">
    <source>
        <dbReference type="EMBL" id="EPC00360.1"/>
    </source>
</evidence>
<feature type="DNA-binding region" description="H-T-H motif" evidence="4">
    <location>
        <begin position="37"/>
        <end position="56"/>
    </location>
</feature>
<keyword evidence="2 4" id="KW-0238">DNA-binding</keyword>
<dbReference type="Proteomes" id="UP000014463">
    <property type="component" value="Unassembled WGS sequence"/>
</dbReference>
<dbReference type="PROSITE" id="PS50977">
    <property type="entry name" value="HTH_TETR_2"/>
    <property type="match status" value="1"/>
</dbReference>
<dbReference type="PANTHER" id="PTHR47506:SF1">
    <property type="entry name" value="HTH-TYPE TRANSCRIPTIONAL REGULATOR YJDC"/>
    <property type="match status" value="1"/>
</dbReference>
<keyword evidence="3" id="KW-0804">Transcription</keyword>
<gene>
    <name evidence="6" type="ORF">L861_13885</name>
</gene>
<dbReference type="PATRIC" id="fig|1121939.11.peg.4121"/>
<dbReference type="RefSeq" id="WP_016418628.1">
    <property type="nucleotide sequence ID" value="NZ_AUAB01000047.1"/>
</dbReference>
<dbReference type="InterPro" id="IPR009057">
    <property type="entry name" value="Homeodomain-like_sf"/>
</dbReference>
<protein>
    <recommendedName>
        <fullName evidence="5">HTH tetR-type domain-containing protein</fullName>
    </recommendedName>
</protein>
<evidence type="ECO:0000256" key="1">
    <source>
        <dbReference type="ARBA" id="ARBA00023015"/>
    </source>
</evidence>
<name>S2KES1_LITA3</name>
<dbReference type="OrthoDB" id="9816320at2"/>
<dbReference type="STRING" id="1121939.L861_13885"/>
<reference evidence="6 7" key="1">
    <citation type="journal article" date="2013" name="Genome Announc.">
        <title>Draft genome sequence of the moderately halophilic gammaproteobacterium Halomonas anticariensis FP35.</title>
        <authorList>
            <person name="Tahrioui A."/>
            <person name="Quesada E."/>
            <person name="Llamas I."/>
        </authorList>
    </citation>
    <scope>NUCLEOTIDE SEQUENCE [LARGE SCALE GENOMIC DNA]</scope>
    <source>
        <strain evidence="7">DSM 16096 / CECT 5854 / LMG 22089 / FP35</strain>
    </source>
</reference>
<keyword evidence="7" id="KW-1185">Reference proteome</keyword>